<dbReference type="RefSeq" id="WP_189031622.1">
    <property type="nucleotide sequence ID" value="NZ_BMKR01000046.1"/>
</dbReference>
<dbReference type="SUPFAM" id="SSF53850">
    <property type="entry name" value="Periplasmic binding protein-like II"/>
    <property type="match status" value="1"/>
</dbReference>
<dbReference type="PANTHER" id="PTHR30126:SF100">
    <property type="entry name" value="LYSR-FAMILY TRANSCRIPTIONAL REGULATOR"/>
    <property type="match status" value="1"/>
</dbReference>
<dbReference type="AlphaFoldDB" id="A0A917D500"/>
<dbReference type="CDD" id="cd05466">
    <property type="entry name" value="PBP2_LTTR_substrate"/>
    <property type="match status" value="1"/>
</dbReference>
<dbReference type="GO" id="GO:0000976">
    <property type="term" value="F:transcription cis-regulatory region binding"/>
    <property type="evidence" value="ECO:0007669"/>
    <property type="project" value="TreeGrafter"/>
</dbReference>
<dbReference type="EMBL" id="BMKR01000046">
    <property type="protein sequence ID" value="GGG08882.1"/>
    <property type="molecule type" value="Genomic_DNA"/>
</dbReference>
<sequence length="318" mass="35846">MEIRQLKTFWTLASTGSFSRTAELLSYVPSTVTMQIKSLEEELGVKLLDRLGKNVMLTDAGQQFLPYATKILNDVEEAKCVSSQHGETTGTVIIGADEVLCAYLLPSLFRRFREDFPGVRLLFRPLSGQELRHSLREGLADVVFVLDEFVGAKDLHSEFLKDELFRMVVSPDHLLASRSSLIIDDFHREHFLLTDKNCSYRTHFHQSLLKKGADALTELEFHSVEAIKQCAVAGLGIALLPEMALKEELREGKLVVLPWDLSDVSFSAQILWHREKWISPAMAAFIHIAKSELKTEEISAHKRNTSNVIESTKNFTGS</sequence>
<keyword evidence="2" id="KW-0805">Transcription regulation</keyword>
<dbReference type="Gene3D" id="3.40.190.290">
    <property type="match status" value="1"/>
</dbReference>
<keyword evidence="3" id="KW-0238">DNA-binding</keyword>
<proteinExistence type="inferred from homology"/>
<evidence type="ECO:0000256" key="1">
    <source>
        <dbReference type="ARBA" id="ARBA00009437"/>
    </source>
</evidence>
<dbReference type="Proteomes" id="UP000637643">
    <property type="component" value="Unassembled WGS sequence"/>
</dbReference>
<keyword evidence="4" id="KW-0804">Transcription</keyword>
<evidence type="ECO:0000256" key="3">
    <source>
        <dbReference type="ARBA" id="ARBA00023125"/>
    </source>
</evidence>
<protein>
    <submittedName>
        <fullName evidence="6">HTH-type transcriptional regulator YwqM</fullName>
    </submittedName>
</protein>
<dbReference type="PANTHER" id="PTHR30126">
    <property type="entry name" value="HTH-TYPE TRANSCRIPTIONAL REGULATOR"/>
    <property type="match status" value="1"/>
</dbReference>
<gene>
    <name evidence="6" type="primary">ywqM</name>
    <name evidence="6" type="ORF">GCM10010912_61810</name>
</gene>
<dbReference type="Pfam" id="PF03466">
    <property type="entry name" value="LysR_substrate"/>
    <property type="match status" value="1"/>
</dbReference>
<dbReference type="Gene3D" id="1.10.10.10">
    <property type="entry name" value="Winged helix-like DNA-binding domain superfamily/Winged helix DNA-binding domain"/>
    <property type="match status" value="1"/>
</dbReference>
<evidence type="ECO:0000259" key="5">
    <source>
        <dbReference type="PROSITE" id="PS50931"/>
    </source>
</evidence>
<dbReference type="PROSITE" id="PS50931">
    <property type="entry name" value="HTH_LYSR"/>
    <property type="match status" value="1"/>
</dbReference>
<dbReference type="SUPFAM" id="SSF46785">
    <property type="entry name" value="Winged helix' DNA-binding domain"/>
    <property type="match status" value="1"/>
</dbReference>
<comment type="similarity">
    <text evidence="1">Belongs to the LysR transcriptional regulatory family.</text>
</comment>
<accession>A0A917D500</accession>
<evidence type="ECO:0000313" key="7">
    <source>
        <dbReference type="Proteomes" id="UP000637643"/>
    </source>
</evidence>
<dbReference type="InterPro" id="IPR005119">
    <property type="entry name" value="LysR_subst-bd"/>
</dbReference>
<evidence type="ECO:0000313" key="6">
    <source>
        <dbReference type="EMBL" id="GGG08882.1"/>
    </source>
</evidence>
<reference evidence="6" key="2">
    <citation type="submission" date="2020-09" db="EMBL/GenBank/DDBJ databases">
        <authorList>
            <person name="Sun Q."/>
            <person name="Zhou Y."/>
        </authorList>
    </citation>
    <scope>NUCLEOTIDE SEQUENCE</scope>
    <source>
        <strain evidence="6">CGMCC 1.16134</strain>
    </source>
</reference>
<reference evidence="6" key="1">
    <citation type="journal article" date="2014" name="Int. J. Syst. Evol. Microbiol.">
        <title>Complete genome sequence of Corynebacterium casei LMG S-19264T (=DSM 44701T), isolated from a smear-ripened cheese.</title>
        <authorList>
            <consortium name="US DOE Joint Genome Institute (JGI-PGF)"/>
            <person name="Walter F."/>
            <person name="Albersmeier A."/>
            <person name="Kalinowski J."/>
            <person name="Ruckert C."/>
        </authorList>
    </citation>
    <scope>NUCLEOTIDE SEQUENCE</scope>
    <source>
        <strain evidence="6">CGMCC 1.16134</strain>
    </source>
</reference>
<comment type="caution">
    <text evidence="6">The sequence shown here is derived from an EMBL/GenBank/DDBJ whole genome shotgun (WGS) entry which is preliminary data.</text>
</comment>
<dbReference type="FunFam" id="1.10.10.10:FF:000001">
    <property type="entry name" value="LysR family transcriptional regulator"/>
    <property type="match status" value="1"/>
</dbReference>
<dbReference type="InterPro" id="IPR036388">
    <property type="entry name" value="WH-like_DNA-bd_sf"/>
</dbReference>
<feature type="domain" description="HTH lysR-type" evidence="5">
    <location>
        <begin position="1"/>
        <end position="58"/>
    </location>
</feature>
<keyword evidence="7" id="KW-1185">Reference proteome</keyword>
<evidence type="ECO:0000256" key="4">
    <source>
        <dbReference type="ARBA" id="ARBA00023163"/>
    </source>
</evidence>
<dbReference type="InterPro" id="IPR000847">
    <property type="entry name" value="LysR_HTH_N"/>
</dbReference>
<dbReference type="Pfam" id="PF00126">
    <property type="entry name" value="HTH_1"/>
    <property type="match status" value="1"/>
</dbReference>
<dbReference type="GO" id="GO:0003700">
    <property type="term" value="F:DNA-binding transcription factor activity"/>
    <property type="evidence" value="ECO:0007669"/>
    <property type="project" value="InterPro"/>
</dbReference>
<evidence type="ECO:0000256" key="2">
    <source>
        <dbReference type="ARBA" id="ARBA00023015"/>
    </source>
</evidence>
<dbReference type="InterPro" id="IPR036390">
    <property type="entry name" value="WH_DNA-bd_sf"/>
</dbReference>
<organism evidence="6 7">
    <name type="scientific">Paenibacillus albidus</name>
    <dbReference type="NCBI Taxonomy" id="2041023"/>
    <lineage>
        <taxon>Bacteria</taxon>
        <taxon>Bacillati</taxon>
        <taxon>Bacillota</taxon>
        <taxon>Bacilli</taxon>
        <taxon>Bacillales</taxon>
        <taxon>Paenibacillaceae</taxon>
        <taxon>Paenibacillus</taxon>
    </lineage>
</organism>
<name>A0A917D500_9BACL</name>